<organism evidence="4 5">
    <name type="scientific">Kingdonia uniflora</name>
    <dbReference type="NCBI Taxonomy" id="39325"/>
    <lineage>
        <taxon>Eukaryota</taxon>
        <taxon>Viridiplantae</taxon>
        <taxon>Streptophyta</taxon>
        <taxon>Embryophyta</taxon>
        <taxon>Tracheophyta</taxon>
        <taxon>Spermatophyta</taxon>
        <taxon>Magnoliopsida</taxon>
        <taxon>Ranunculales</taxon>
        <taxon>Circaeasteraceae</taxon>
        <taxon>Kingdonia</taxon>
    </lineage>
</organism>
<evidence type="ECO:0000313" key="4">
    <source>
        <dbReference type="EMBL" id="KAF6154925.1"/>
    </source>
</evidence>
<evidence type="ECO:0000256" key="1">
    <source>
        <dbReference type="SAM" id="MobiDB-lite"/>
    </source>
</evidence>
<gene>
    <name evidence="4" type="ORF">GIB67_018362</name>
</gene>
<dbReference type="PANTHER" id="PTHR12975:SF6">
    <property type="entry name" value="TRAFFICKING PROTEIN PARTICLE COMPLEX SUBUNIT 8"/>
    <property type="match status" value="1"/>
</dbReference>
<name>A0A7J7MJ22_9MAGN</name>
<feature type="domain" description="TPPC8 C-terminal Ig-like" evidence="2">
    <location>
        <begin position="511"/>
        <end position="571"/>
    </location>
</feature>
<dbReference type="InterPro" id="IPR057651">
    <property type="entry name" value="Ig_TPPC8_C"/>
</dbReference>
<evidence type="ECO:0000259" key="2">
    <source>
        <dbReference type="Pfam" id="PF24542"/>
    </source>
</evidence>
<feature type="compositionally biased region" description="Acidic residues" evidence="1">
    <location>
        <begin position="1"/>
        <end position="13"/>
    </location>
</feature>
<reference evidence="4 5" key="1">
    <citation type="journal article" date="2020" name="IScience">
        <title>Genome Sequencing of the Endangered Kingdonia uniflora (Circaeasteraceae, Ranunculales) Reveals Potential Mechanisms of Evolutionary Specialization.</title>
        <authorList>
            <person name="Sun Y."/>
            <person name="Deng T."/>
            <person name="Zhang A."/>
            <person name="Moore M.J."/>
            <person name="Landis J.B."/>
            <person name="Lin N."/>
            <person name="Zhang H."/>
            <person name="Zhang X."/>
            <person name="Huang J."/>
            <person name="Zhang X."/>
            <person name="Sun H."/>
            <person name="Wang H."/>
        </authorList>
    </citation>
    <scope>NUCLEOTIDE SEQUENCE [LARGE SCALE GENOMIC DNA]</scope>
    <source>
        <strain evidence="4">TB1705</strain>
        <tissue evidence="4">Leaf</tissue>
    </source>
</reference>
<accession>A0A7J7MJ22</accession>
<dbReference type="InterPro" id="IPR024420">
    <property type="entry name" value="TRAPP_III_complex_Trs85"/>
</dbReference>
<dbReference type="GO" id="GO:1990072">
    <property type="term" value="C:TRAPPIII protein complex"/>
    <property type="evidence" value="ECO:0007669"/>
    <property type="project" value="TreeGrafter"/>
</dbReference>
<dbReference type="Proteomes" id="UP000541444">
    <property type="component" value="Unassembled WGS sequence"/>
</dbReference>
<keyword evidence="5" id="KW-1185">Reference proteome</keyword>
<feature type="domain" description="TPPC8 second Ig-like" evidence="3">
    <location>
        <begin position="141"/>
        <end position="258"/>
    </location>
</feature>
<evidence type="ECO:0000259" key="3">
    <source>
        <dbReference type="Pfam" id="PF24544"/>
    </source>
</evidence>
<proteinExistence type="predicted"/>
<protein>
    <submittedName>
        <fullName evidence="4">Uncharacterized protein</fullName>
    </submittedName>
</protein>
<dbReference type="Pfam" id="PF24542">
    <property type="entry name" value="Ig_TPPC8_C"/>
    <property type="match status" value="1"/>
</dbReference>
<dbReference type="OrthoDB" id="437922at2759"/>
<dbReference type="PANTHER" id="PTHR12975">
    <property type="entry name" value="TRANSPORT PROTEIN TRAPP"/>
    <property type="match status" value="1"/>
</dbReference>
<dbReference type="AlphaFoldDB" id="A0A7J7MJ22"/>
<dbReference type="InterPro" id="IPR058538">
    <property type="entry name" value="Ig_TPPC8_2nd"/>
</dbReference>
<sequence length="615" mass="69004">MESEVGDQYDNDGNENLSTPGAQNDLKLKKMKNSWDLSSSSSSFLLLEVNFPLAACETTMVQLSVTPKVEGILQIVGVRWKLSGSVVGFYNFDSNLVKKKTHKRRNGTTETPSNGLNFTVIKSLPKLEGCIHQLPVKAYAGDLRRVVLELTNLSEFPVKNMKMMINHPRVLHLGTLEDMETEFPSCLEKQKQFEQHNVQTNTSQVSNGLLFSFPENVQIAGERTFLWPLWFQAGDPGITSLYISIYYEMESCSSDMRYCTLHIHYDLEVLPSLDMTVQISLCPSRLIEFLVCMEIVNRTSSESFRLHQLSSVEYQWEISSLPPNGTVCTSQLLVAGQAQSCFFNLECCRKSTFDDLTTFLSKFQVSDVRLESRGSNKGLFDVSCAPLADFHKYERLHQQKPVQKNPSTVDFILIFQPQENSASLSDPPRLFSHHTCHCSVASKSPVWWIMDGSRVINHDFSTSCEIELCMEIYNSSDEITYACINTFDPNPSSGYQGWYNVSPLNDIKVTSDVLGTLSTKSSSPLSSLDGAAPFIWVASSSVRVEIDPKSSTEVPLQICLFSPGTYNLSNYTLQWNFRGTDNNSGFSKKGRRQPQGTSQVTLIYLLGCKILKSVV</sequence>
<dbReference type="EMBL" id="JACGCM010001448">
    <property type="protein sequence ID" value="KAF6154925.1"/>
    <property type="molecule type" value="Genomic_DNA"/>
</dbReference>
<feature type="region of interest" description="Disordered" evidence="1">
    <location>
        <begin position="1"/>
        <end position="23"/>
    </location>
</feature>
<comment type="caution">
    <text evidence="4">The sequence shown here is derived from an EMBL/GenBank/DDBJ whole genome shotgun (WGS) entry which is preliminary data.</text>
</comment>
<dbReference type="Pfam" id="PF24544">
    <property type="entry name" value="Ig_TPPC8_2nd"/>
    <property type="match status" value="1"/>
</dbReference>
<evidence type="ECO:0000313" key="5">
    <source>
        <dbReference type="Proteomes" id="UP000541444"/>
    </source>
</evidence>